<dbReference type="PANTHER" id="PTHR33529">
    <property type="entry name" value="SLR0882 PROTEIN-RELATED"/>
    <property type="match status" value="1"/>
</dbReference>
<evidence type="ECO:0000256" key="3">
    <source>
        <dbReference type="ARBA" id="ARBA00022692"/>
    </source>
</evidence>
<evidence type="ECO:0000256" key="6">
    <source>
        <dbReference type="SAM" id="Phobius"/>
    </source>
</evidence>
<dbReference type="NCBIfam" id="TIGR04408">
    <property type="entry name" value="LptG_lptG"/>
    <property type="match status" value="1"/>
</dbReference>
<keyword evidence="5 6" id="KW-0472">Membrane</keyword>
<evidence type="ECO:0000256" key="1">
    <source>
        <dbReference type="ARBA" id="ARBA00004651"/>
    </source>
</evidence>
<dbReference type="EMBL" id="VPFL01000008">
    <property type="protein sequence ID" value="TXF12093.1"/>
    <property type="molecule type" value="Genomic_DNA"/>
</dbReference>
<proteinExistence type="predicted"/>
<feature type="transmembrane region" description="Helical" evidence="6">
    <location>
        <begin position="333"/>
        <end position="354"/>
    </location>
</feature>
<feature type="transmembrane region" description="Helical" evidence="6">
    <location>
        <begin position="300"/>
        <end position="321"/>
    </location>
</feature>
<feature type="transmembrane region" description="Helical" evidence="6">
    <location>
        <begin position="64"/>
        <end position="84"/>
    </location>
</feature>
<evidence type="ECO:0000313" key="8">
    <source>
        <dbReference type="Proteomes" id="UP000321201"/>
    </source>
</evidence>
<evidence type="ECO:0000256" key="4">
    <source>
        <dbReference type="ARBA" id="ARBA00022989"/>
    </source>
</evidence>
<dbReference type="Proteomes" id="UP000321201">
    <property type="component" value="Unassembled WGS sequence"/>
</dbReference>
<keyword evidence="8" id="KW-1185">Reference proteome</keyword>
<sequence>MKVLRRYLAREIYLATALVFAALISLFIIFDLIHELSDVGKSAYRVSQAVVYVLLSVPGHAYELFPIAALIGTVVAVSHLAGHSELTVMRSSGVSLYRLALAVCTAGLVLALMTLVVGELIAPASDRAAQRLRLQATSSVVGQEFRSGLWVKDEGNFINVREVHLDSTLRGIKIFEFDHRFHLRSISFAERGEYLGDHWWALSNVVRTEFHGTQSRVVRLPSERWRSVLSPEIINVLLVDPHKMTLSNLWSYIQHLRENRQNSTRFEIALWRKLTYPAAVLVMMLLALPFAQYQRRAGGVGAKVFVAIMVGLGFHLLNRLFAYLGMLNEWPPVLSGVGPTVAFLGLAFAGMWWVERR</sequence>
<dbReference type="PANTHER" id="PTHR33529:SF2">
    <property type="entry name" value="LIPOPOLYSACCHARIDE EXPORT SYSTEM PERMEASE PROTEIN LPTG"/>
    <property type="match status" value="1"/>
</dbReference>
<feature type="transmembrane region" description="Helical" evidence="6">
    <location>
        <begin position="274"/>
        <end position="293"/>
    </location>
</feature>
<comment type="caution">
    <text evidence="7">The sequence shown here is derived from an EMBL/GenBank/DDBJ whole genome shotgun (WGS) entry which is preliminary data.</text>
</comment>
<dbReference type="InParanoid" id="A0A5C7ETR8"/>
<keyword evidence="2" id="KW-1003">Cell membrane</keyword>
<protein>
    <submittedName>
        <fullName evidence="7">LPS export ABC transporter permease LptG</fullName>
    </submittedName>
</protein>
<feature type="transmembrane region" description="Helical" evidence="6">
    <location>
        <begin position="96"/>
        <end position="117"/>
    </location>
</feature>
<organism evidence="7 8">
    <name type="scientific">Pelomicrobium methylotrophicum</name>
    <dbReference type="NCBI Taxonomy" id="2602750"/>
    <lineage>
        <taxon>Bacteria</taxon>
        <taxon>Pseudomonadati</taxon>
        <taxon>Pseudomonadota</taxon>
        <taxon>Hydrogenophilia</taxon>
        <taxon>Hydrogenophilia incertae sedis</taxon>
        <taxon>Pelomicrobium</taxon>
    </lineage>
</organism>
<gene>
    <name evidence="7" type="primary">lptG</name>
    <name evidence="7" type="ORF">FR698_07550</name>
</gene>
<dbReference type="GO" id="GO:0015920">
    <property type="term" value="P:lipopolysaccharide transport"/>
    <property type="evidence" value="ECO:0007669"/>
    <property type="project" value="TreeGrafter"/>
</dbReference>
<keyword evidence="4 6" id="KW-1133">Transmembrane helix</keyword>
<evidence type="ECO:0000256" key="5">
    <source>
        <dbReference type="ARBA" id="ARBA00023136"/>
    </source>
</evidence>
<evidence type="ECO:0000256" key="2">
    <source>
        <dbReference type="ARBA" id="ARBA00022475"/>
    </source>
</evidence>
<reference evidence="7 8" key="1">
    <citation type="submission" date="2019-08" db="EMBL/GenBank/DDBJ databases">
        <title>Pelomicrobium methylotrophicum gen. nov., sp. nov. a moderately thermophilic, facultatively anaerobic, lithoautotrophic and methylotrophic bacterium isolated from a terrestrial mud volcano.</title>
        <authorList>
            <person name="Slobodkina G.B."/>
            <person name="Merkel A.Y."/>
            <person name="Slobodkin A.I."/>
        </authorList>
    </citation>
    <scope>NUCLEOTIDE SEQUENCE [LARGE SCALE GENOMIC DNA]</scope>
    <source>
        <strain evidence="7 8">SM250</strain>
    </source>
</reference>
<dbReference type="GO" id="GO:0055085">
    <property type="term" value="P:transmembrane transport"/>
    <property type="evidence" value="ECO:0007669"/>
    <property type="project" value="InterPro"/>
</dbReference>
<evidence type="ECO:0000313" key="7">
    <source>
        <dbReference type="EMBL" id="TXF12093.1"/>
    </source>
</evidence>
<keyword evidence="3 6" id="KW-0812">Transmembrane</keyword>
<dbReference type="OrthoDB" id="9776227at2"/>
<dbReference type="GO" id="GO:0043190">
    <property type="term" value="C:ATP-binding cassette (ABC) transporter complex"/>
    <property type="evidence" value="ECO:0007669"/>
    <property type="project" value="InterPro"/>
</dbReference>
<dbReference type="Pfam" id="PF03739">
    <property type="entry name" value="LptF_LptG"/>
    <property type="match status" value="1"/>
</dbReference>
<dbReference type="InterPro" id="IPR005495">
    <property type="entry name" value="LptG/LptF_permease"/>
</dbReference>
<dbReference type="InterPro" id="IPR030923">
    <property type="entry name" value="LptG"/>
</dbReference>
<dbReference type="RefSeq" id="WP_147799585.1">
    <property type="nucleotide sequence ID" value="NZ_VPFL01000008.1"/>
</dbReference>
<comment type="subcellular location">
    <subcellularLocation>
        <location evidence="1">Cell membrane</location>
        <topology evidence="1">Multi-pass membrane protein</topology>
    </subcellularLocation>
</comment>
<dbReference type="AlphaFoldDB" id="A0A5C7ETR8"/>
<dbReference type="FunCoup" id="A0A5C7ETR8">
    <property type="interactions" value="207"/>
</dbReference>
<accession>A0A5C7ETR8</accession>
<name>A0A5C7ETR8_9PROT</name>
<feature type="transmembrane region" description="Helical" evidence="6">
    <location>
        <begin position="12"/>
        <end position="33"/>
    </location>
</feature>